<dbReference type="EMBL" id="BGPR01015420">
    <property type="protein sequence ID" value="GBN69153.1"/>
    <property type="molecule type" value="Genomic_DNA"/>
</dbReference>
<evidence type="ECO:0000313" key="5">
    <source>
        <dbReference type="Proteomes" id="UP000499080"/>
    </source>
</evidence>
<accession>A0A4Y2QZI7</accession>
<gene>
    <name evidence="1" type="ORF">AVEN_139178_1</name>
    <name evidence="2" type="ORF">AVEN_207945_1</name>
    <name evidence="3" type="ORF">AVEN_232830_1</name>
    <name evidence="4" type="ORF">AVEN_272765_1</name>
</gene>
<evidence type="ECO:0000313" key="1">
    <source>
        <dbReference type="EMBL" id="GBN68534.1"/>
    </source>
</evidence>
<evidence type="ECO:0000313" key="2">
    <source>
        <dbReference type="EMBL" id="GBN68539.1"/>
    </source>
</evidence>
<reference evidence="2 5" key="1">
    <citation type="journal article" date="2019" name="Sci. Rep.">
        <title>Orb-weaving spider Araneus ventricosus genome elucidates the spidroin gene catalogue.</title>
        <authorList>
            <person name="Kono N."/>
            <person name="Nakamura H."/>
            <person name="Ohtoshi R."/>
            <person name="Moran D.A.P."/>
            <person name="Shinohara A."/>
            <person name="Yoshida Y."/>
            <person name="Fujiwara M."/>
            <person name="Mori M."/>
            <person name="Tomita M."/>
            <person name="Arakawa K."/>
        </authorList>
    </citation>
    <scope>NUCLEOTIDE SEQUENCE [LARGE SCALE GENOMIC DNA]</scope>
</reference>
<dbReference type="EMBL" id="BGPR01015244">
    <property type="protein sequence ID" value="GBN68534.1"/>
    <property type="molecule type" value="Genomic_DNA"/>
</dbReference>
<dbReference type="EMBL" id="BGPR01015245">
    <property type="protein sequence ID" value="GBN68539.1"/>
    <property type="molecule type" value="Genomic_DNA"/>
</dbReference>
<evidence type="ECO:0000313" key="3">
    <source>
        <dbReference type="EMBL" id="GBN69153.1"/>
    </source>
</evidence>
<dbReference type="AlphaFoldDB" id="A0A4Y2QZI7"/>
<dbReference type="Proteomes" id="UP000499080">
    <property type="component" value="Unassembled WGS sequence"/>
</dbReference>
<sequence>MLQIQEKWSKKGALKVGRYTENVSHGISVLDRTLSVHSLHSPFQKRFYRTGNGASSQVLRGYRGCFSESSGSNLCESVPWTPTWLLADLITDTAESSSLDCNEGSSPVSKIPSNWRNAACLRAYVRNLCDVNLRCYINSYPGRS</sequence>
<evidence type="ECO:0000313" key="4">
    <source>
        <dbReference type="EMBL" id="GBN69180.1"/>
    </source>
</evidence>
<comment type="caution">
    <text evidence="2">The sequence shown here is derived from an EMBL/GenBank/DDBJ whole genome shotgun (WGS) entry which is preliminary data.</text>
</comment>
<keyword evidence="5" id="KW-1185">Reference proteome</keyword>
<organism evidence="2 5">
    <name type="scientific">Araneus ventricosus</name>
    <name type="common">Orbweaver spider</name>
    <name type="synonym">Epeira ventricosa</name>
    <dbReference type="NCBI Taxonomy" id="182803"/>
    <lineage>
        <taxon>Eukaryota</taxon>
        <taxon>Metazoa</taxon>
        <taxon>Ecdysozoa</taxon>
        <taxon>Arthropoda</taxon>
        <taxon>Chelicerata</taxon>
        <taxon>Arachnida</taxon>
        <taxon>Araneae</taxon>
        <taxon>Araneomorphae</taxon>
        <taxon>Entelegynae</taxon>
        <taxon>Araneoidea</taxon>
        <taxon>Araneidae</taxon>
        <taxon>Araneus</taxon>
    </lineage>
</organism>
<name>A0A4Y2QZI7_ARAVE</name>
<protein>
    <submittedName>
        <fullName evidence="2">Uncharacterized protein</fullName>
    </submittedName>
</protein>
<dbReference type="EMBL" id="BGPR01015428">
    <property type="protein sequence ID" value="GBN69180.1"/>
    <property type="molecule type" value="Genomic_DNA"/>
</dbReference>
<proteinExistence type="predicted"/>